<name>A0A8K0CKD9_IGNLU</name>
<dbReference type="EMBL" id="VTPC01071708">
    <property type="protein sequence ID" value="KAF2889014.1"/>
    <property type="molecule type" value="Genomic_DNA"/>
</dbReference>
<dbReference type="InterPro" id="IPR009003">
    <property type="entry name" value="Peptidase_S1_PA"/>
</dbReference>
<sequence length="137" mass="14479">HIKPIALPCHSDKGKSLVGKQATASGWGKDSDKATGISPVLRQMSSRIISRLSCTLRFFGMVSRNHVCTSGRGRKGACSGDSGGPLVGKKANGQEVQYGIACFAFGLGCSLGWPTGFTRVSSYLDWINQNTGIPICD</sequence>
<accession>A0A8K0CKD9</accession>
<dbReference type="SMART" id="SM00020">
    <property type="entry name" value="Tryp_SPc"/>
    <property type="match status" value="1"/>
</dbReference>
<protein>
    <recommendedName>
        <fullName evidence="1">Peptidase S1 domain-containing protein</fullName>
    </recommendedName>
</protein>
<dbReference type="InterPro" id="IPR043504">
    <property type="entry name" value="Peptidase_S1_PA_chymotrypsin"/>
</dbReference>
<dbReference type="PANTHER" id="PTHR24260:SF134">
    <property type="entry name" value="AT07769P-RELATED"/>
    <property type="match status" value="1"/>
</dbReference>
<evidence type="ECO:0000313" key="2">
    <source>
        <dbReference type="EMBL" id="KAF2889014.1"/>
    </source>
</evidence>
<dbReference type="InterPro" id="IPR051333">
    <property type="entry name" value="CLIP_Serine_Protease"/>
</dbReference>
<dbReference type="InterPro" id="IPR001254">
    <property type="entry name" value="Trypsin_dom"/>
</dbReference>
<evidence type="ECO:0000259" key="1">
    <source>
        <dbReference type="PROSITE" id="PS50240"/>
    </source>
</evidence>
<dbReference type="PANTHER" id="PTHR24260">
    <property type="match status" value="1"/>
</dbReference>
<reference evidence="2" key="1">
    <citation type="submission" date="2019-08" db="EMBL/GenBank/DDBJ databases">
        <title>The genome of the North American firefly Photinus pyralis.</title>
        <authorList>
            <consortium name="Photinus pyralis genome working group"/>
            <person name="Fallon T.R."/>
            <person name="Sander Lower S.E."/>
            <person name="Weng J.-K."/>
        </authorList>
    </citation>
    <scope>NUCLEOTIDE SEQUENCE</scope>
    <source>
        <strain evidence="2">TRF0915ILg1</strain>
        <tissue evidence="2">Whole body</tissue>
    </source>
</reference>
<feature type="non-terminal residue" evidence="2">
    <location>
        <position position="1"/>
    </location>
</feature>
<comment type="caution">
    <text evidence="2">The sequence shown here is derived from an EMBL/GenBank/DDBJ whole genome shotgun (WGS) entry which is preliminary data.</text>
</comment>
<dbReference type="Proteomes" id="UP000801492">
    <property type="component" value="Unassembled WGS sequence"/>
</dbReference>
<dbReference type="PROSITE" id="PS00135">
    <property type="entry name" value="TRYPSIN_SER"/>
    <property type="match status" value="1"/>
</dbReference>
<keyword evidence="3" id="KW-1185">Reference proteome</keyword>
<dbReference type="GO" id="GO:0004252">
    <property type="term" value="F:serine-type endopeptidase activity"/>
    <property type="evidence" value="ECO:0007669"/>
    <property type="project" value="InterPro"/>
</dbReference>
<dbReference type="Pfam" id="PF00089">
    <property type="entry name" value="Trypsin"/>
    <property type="match status" value="1"/>
</dbReference>
<dbReference type="AlphaFoldDB" id="A0A8K0CKD9"/>
<gene>
    <name evidence="2" type="ORF">ILUMI_17159</name>
</gene>
<dbReference type="InterPro" id="IPR033116">
    <property type="entry name" value="TRYPSIN_SER"/>
</dbReference>
<organism evidence="2 3">
    <name type="scientific">Ignelater luminosus</name>
    <name type="common">Cucubano</name>
    <name type="synonym">Pyrophorus luminosus</name>
    <dbReference type="NCBI Taxonomy" id="2038154"/>
    <lineage>
        <taxon>Eukaryota</taxon>
        <taxon>Metazoa</taxon>
        <taxon>Ecdysozoa</taxon>
        <taxon>Arthropoda</taxon>
        <taxon>Hexapoda</taxon>
        <taxon>Insecta</taxon>
        <taxon>Pterygota</taxon>
        <taxon>Neoptera</taxon>
        <taxon>Endopterygota</taxon>
        <taxon>Coleoptera</taxon>
        <taxon>Polyphaga</taxon>
        <taxon>Elateriformia</taxon>
        <taxon>Elateroidea</taxon>
        <taxon>Elateridae</taxon>
        <taxon>Agrypninae</taxon>
        <taxon>Pyrophorini</taxon>
        <taxon>Ignelater</taxon>
    </lineage>
</organism>
<dbReference type="PROSITE" id="PS50240">
    <property type="entry name" value="TRYPSIN_DOM"/>
    <property type="match status" value="1"/>
</dbReference>
<dbReference type="SUPFAM" id="SSF50494">
    <property type="entry name" value="Trypsin-like serine proteases"/>
    <property type="match status" value="1"/>
</dbReference>
<dbReference type="GO" id="GO:0006508">
    <property type="term" value="P:proteolysis"/>
    <property type="evidence" value="ECO:0007669"/>
    <property type="project" value="InterPro"/>
</dbReference>
<dbReference type="OrthoDB" id="5565075at2759"/>
<proteinExistence type="predicted"/>
<dbReference type="Gene3D" id="2.40.10.10">
    <property type="entry name" value="Trypsin-like serine proteases"/>
    <property type="match status" value="1"/>
</dbReference>
<evidence type="ECO:0000313" key="3">
    <source>
        <dbReference type="Proteomes" id="UP000801492"/>
    </source>
</evidence>
<feature type="domain" description="Peptidase S1" evidence="1">
    <location>
        <begin position="1"/>
        <end position="132"/>
    </location>
</feature>